<gene>
    <name evidence="2" type="ORF">I7V27_22240</name>
</gene>
<dbReference type="AlphaFoldDB" id="A0AAP2F4A9"/>
<accession>A0AAP2F4A9</accession>
<proteinExistence type="predicted"/>
<sequence length="184" mass="20063">MTGCIDATTVKPMMETLPQILTHTPVWVWILFVFLITRGIKARQPATVTLEKLAIIPAIFLIWDIYDLVMHRQLTLSTFALWIAGILAGAALGYVLSKHVSATRAAAPRSIHRQADYSALPFMMLAFLVKYALGVMTAMSPETLQQPGMSAFAIISGGVFAGVFLGKFIRYLGVFFSGAPQQAG</sequence>
<evidence type="ECO:0000256" key="1">
    <source>
        <dbReference type="SAM" id="Phobius"/>
    </source>
</evidence>
<evidence type="ECO:0008006" key="4">
    <source>
        <dbReference type="Google" id="ProtNLM"/>
    </source>
</evidence>
<dbReference type="Pfam" id="PF20327">
    <property type="entry name" value="DUF6622"/>
    <property type="match status" value="1"/>
</dbReference>
<protein>
    <recommendedName>
        <fullName evidence="4">DUF1453 domain-containing protein</fullName>
    </recommendedName>
</protein>
<evidence type="ECO:0000313" key="2">
    <source>
        <dbReference type="EMBL" id="MBL5937142.1"/>
    </source>
</evidence>
<dbReference type="InterPro" id="IPR046730">
    <property type="entry name" value="DUF6622"/>
</dbReference>
<keyword evidence="1" id="KW-0812">Transmembrane</keyword>
<feature type="transmembrane region" description="Helical" evidence="1">
    <location>
        <begin position="117"/>
        <end position="139"/>
    </location>
</feature>
<reference evidence="2" key="1">
    <citation type="submission" date="2020-12" db="EMBL/GenBank/DDBJ databases">
        <title>Draft genome sequence of Enterobacter spp., Lelliottia spp. and Serratia spp. isolated from drinking water reservoirs and lakes.</title>
        <authorList>
            <person name="Reitter C."/>
            <person name="Neuhaus K."/>
            <person name="Huegler M."/>
        </authorList>
    </citation>
    <scope>NUCLEOTIDE SEQUENCE</scope>
    <source>
        <strain evidence="2">TZW15</strain>
    </source>
</reference>
<feature type="transmembrane region" description="Helical" evidence="1">
    <location>
        <begin position="20"/>
        <end position="37"/>
    </location>
</feature>
<organism evidence="2 3">
    <name type="scientific">Lelliottia amnigena</name>
    <name type="common">Enterobacter amnigenus</name>
    <dbReference type="NCBI Taxonomy" id="61646"/>
    <lineage>
        <taxon>Bacteria</taxon>
        <taxon>Pseudomonadati</taxon>
        <taxon>Pseudomonadota</taxon>
        <taxon>Gammaproteobacteria</taxon>
        <taxon>Enterobacterales</taxon>
        <taxon>Enterobacteriaceae</taxon>
        <taxon>Lelliottia</taxon>
    </lineage>
</organism>
<evidence type="ECO:0000313" key="3">
    <source>
        <dbReference type="Proteomes" id="UP000653275"/>
    </source>
</evidence>
<dbReference type="Proteomes" id="UP000653275">
    <property type="component" value="Unassembled WGS sequence"/>
</dbReference>
<dbReference type="EMBL" id="JAENMS010000020">
    <property type="protein sequence ID" value="MBL5937142.1"/>
    <property type="molecule type" value="Genomic_DNA"/>
</dbReference>
<name>A0AAP2F4A9_LELAM</name>
<comment type="caution">
    <text evidence="2">The sequence shown here is derived from an EMBL/GenBank/DDBJ whole genome shotgun (WGS) entry which is preliminary data.</text>
</comment>
<feature type="transmembrane region" description="Helical" evidence="1">
    <location>
        <begin position="49"/>
        <end position="66"/>
    </location>
</feature>
<feature type="transmembrane region" description="Helical" evidence="1">
    <location>
        <begin position="151"/>
        <end position="169"/>
    </location>
</feature>
<keyword evidence="1" id="KW-0472">Membrane</keyword>
<feature type="transmembrane region" description="Helical" evidence="1">
    <location>
        <begin position="78"/>
        <end position="96"/>
    </location>
</feature>
<keyword evidence="1" id="KW-1133">Transmembrane helix</keyword>